<dbReference type="Pfam" id="PF14765">
    <property type="entry name" value="PS-DH"/>
    <property type="match status" value="1"/>
</dbReference>
<dbReference type="InterPro" id="IPR014031">
    <property type="entry name" value="Ketoacyl_synth_C"/>
</dbReference>
<keyword evidence="10" id="KW-1185">Reference proteome</keyword>
<keyword evidence="3" id="KW-0808">Transferase</keyword>
<dbReference type="PROSITE" id="PS52004">
    <property type="entry name" value="KS3_2"/>
    <property type="match status" value="1"/>
</dbReference>
<evidence type="ECO:0000256" key="1">
    <source>
        <dbReference type="ARBA" id="ARBA00022450"/>
    </source>
</evidence>
<dbReference type="InterPro" id="IPR050091">
    <property type="entry name" value="PKS_NRPS_Biosynth_Enz"/>
</dbReference>
<dbReference type="Gene3D" id="3.10.129.110">
    <property type="entry name" value="Polyketide synthase dehydratase"/>
    <property type="match status" value="1"/>
</dbReference>
<dbReference type="InterPro" id="IPR016039">
    <property type="entry name" value="Thiolase-like"/>
</dbReference>
<dbReference type="InterPro" id="IPR013968">
    <property type="entry name" value="PKS_KR"/>
</dbReference>
<evidence type="ECO:0000256" key="3">
    <source>
        <dbReference type="ARBA" id="ARBA00022679"/>
    </source>
</evidence>
<dbReference type="SUPFAM" id="SSF53901">
    <property type="entry name" value="Thiolase-like"/>
    <property type="match status" value="1"/>
</dbReference>
<dbReference type="Gene3D" id="3.40.366.10">
    <property type="entry name" value="Malonyl-Coenzyme A Acyl Carrier Protein, domain 2"/>
    <property type="match status" value="1"/>
</dbReference>
<evidence type="ECO:0000259" key="8">
    <source>
        <dbReference type="PROSITE" id="PS52019"/>
    </source>
</evidence>
<dbReference type="Gene3D" id="3.40.47.10">
    <property type="match status" value="1"/>
</dbReference>
<dbReference type="SMART" id="SM00822">
    <property type="entry name" value="PKS_KR"/>
    <property type="match status" value="1"/>
</dbReference>
<dbReference type="SUPFAM" id="SSF51735">
    <property type="entry name" value="NAD(P)-binding Rossmann-fold domains"/>
    <property type="match status" value="2"/>
</dbReference>
<feature type="active site" description="Proton acceptor; for dehydratase activity" evidence="4">
    <location>
        <position position="846"/>
    </location>
</feature>
<protein>
    <submittedName>
        <fullName evidence="9">Uncharacterized protein</fullName>
    </submittedName>
</protein>
<dbReference type="InterPro" id="IPR049900">
    <property type="entry name" value="PKS_mFAS_DH"/>
</dbReference>
<reference evidence="9" key="1">
    <citation type="submission" date="2022-03" db="EMBL/GenBank/DDBJ databases">
        <authorList>
            <person name="Martin C."/>
        </authorList>
    </citation>
    <scope>NUCLEOTIDE SEQUENCE</scope>
</reference>
<dbReference type="Pfam" id="PF02801">
    <property type="entry name" value="Ketoacyl-synt_C"/>
    <property type="match status" value="1"/>
</dbReference>
<evidence type="ECO:0000256" key="4">
    <source>
        <dbReference type="PROSITE-ProRule" id="PRU01363"/>
    </source>
</evidence>
<evidence type="ECO:0000259" key="7">
    <source>
        <dbReference type="PROSITE" id="PS52004"/>
    </source>
</evidence>
<dbReference type="InterPro" id="IPR049551">
    <property type="entry name" value="PKS_DH_C"/>
</dbReference>
<dbReference type="SMART" id="SM00825">
    <property type="entry name" value="PKS_KS"/>
    <property type="match status" value="1"/>
</dbReference>
<feature type="domain" description="Ketosynthase family 3 (KS3)" evidence="7">
    <location>
        <begin position="1"/>
        <end position="346"/>
    </location>
</feature>
<dbReference type="PANTHER" id="PTHR43775:SF37">
    <property type="entry name" value="SI:DKEY-61P9.11"/>
    <property type="match status" value="1"/>
</dbReference>
<dbReference type="InterPro" id="IPR009081">
    <property type="entry name" value="PP-bd_ACP"/>
</dbReference>
<dbReference type="Gene3D" id="3.40.50.720">
    <property type="entry name" value="NAD(P)-binding Rossmann-like Domain"/>
    <property type="match status" value="2"/>
</dbReference>
<keyword evidence="2" id="KW-0597">Phosphoprotein</keyword>
<dbReference type="InterPro" id="IPR016035">
    <property type="entry name" value="Acyl_Trfase/lysoPLipase"/>
</dbReference>
<sequence length="2179" mass="242381">MEASRSDPQHRITLECVFKAFEDGGFPLNEMSGSNTGVYIGSMNDDYRHVAGETFDSENYMITGTAKGILANRVSYTFNLLGPSLAVDTACSSSLVAIHLARQAILAGDCDIAVCGGTNVILTPYMFVDLSKARMASEKGQCHAFSEDADGYIRGEGCGIVILKSVEQALRDNDRIWGYIGTGINSDGRFETPMTAPSMERQQKLMEHVLAKMDVDPKHIDFVEAHGTGTKAGDPIEAKSIGLAIATKRPKEFGPCPVGSVKTNIGHTESAAGVAGLIKILLMMAHDQIAPSIIFNRQNPKIDFEKLNMRLPKEIEVWSKHPEKPRLASLNCYGFGGTNSFGIVQQHLQDKTPTCEIRTKVIVVISANNALSLKESTKDLLTSLETVEIELKQLAYTSTVRRMHYDRRIAIVGADIAEIKKGLEVHLDTIDTKQKQKEKLQTIFVFCGMGTHWLSMGVEMLTNHVKSAFSQTLISVDEHISKSEGWSLIDKLKTQSDLSDPSVGQPAIFAIEVALARQWMEWGITPTCVIGHSVGEIAACCIAGKLSLKNATDVVVARGKCIQEASGGSMLVVSNYDITRIKQEANTFDVEIAAINSQTSCTLSGAKKNITSLLDHLNNVKQAEGINIFLRELDVSVAYHSRFMDPILGKLKTELNHLSLHPPLIELHKPHFISSVTGVPATGSDYITVEYWLRNVRQTVLFRDAMETAIDSSCHNIILEVGPRPALRKNIKDIVGKYPHTILSSFKQNEEWSSLIASLGRLYEQGLDVDWNKVFLVKYTPIPFPRYQFKRSHLKYYPDEAEILYTTGEIGNVGKLQTHPFIKSCLDEGHFVCDVRRDTMPFVFDHKSSNRILIPGATYAELGMSCSMICNKRLALSECVSTFIQFISPCTLDSDNSTRNLDIRISNEKSNITEFTISSEKTTHAAGSTTIFESYTGETSIDVRQIETRCQTEKDGTVVYKQLEKFKFTYGPSLQGIKSYKTNGKEWLLKFSTPKSIVVEKDRMLIHPSVLDNILEPLALVPVDGDIAFPFELGKLTVRKSIPSDALIYIRSESTQRDCIVCHAALLTNTGEVVVECKNIILRFLTGEKILHQPDVSYNIHWEKLQTVSHPENMSNSKKCLILEDTNGILKKLRPFVNAESTFISPPTVDSYEDFIGRNLSLENILRCHTDTLGDYELVIFAWGIPEIEDIDIQSRMVQVETPILFACSALRQLVQCIYRVSSKTPLYIVTKGSQFFHDIGSPIDLCGSSIWAMTRALAMERVFDHLFLIDFSTGCNSEVESLMYHIYQTPDHSELVFKAGEVYTNQIKPYVSRSTDHRLAISESNTTNGVLVSAASAAITDPSFIIMNRDAPTEPRKSECLVHIDMFRVCRNDLVQLDNNSESNTLDVEPWRVTSHKYGYPVRAVDFVGRVRIQNKKRIEEVLVCYPHVVQRDVVVPKKCVIPLSKIPIIAKLTCMSLCVIGWEIIANHLKMKISAICMCGFEQHKDLSHVLRSLLEASRIQIVKDIEKSSHVIILIDDQLSKEEIQKMRMAEKLKQIVLIETINSTKNSNAVCQSLSHKTDISILQTLLLLSPYNLQRNLGKVIDWIKSVKPILNKLQVHQLTEPSDFNALKDPDADNEAIYVCNLRQCPREDGLSRKHCLRGKWRSNSENNTLEELNRDVCSIQECTKSIEQLPRNCDNNHPVIDNSVSQCFPVYVGQEYLFRPDAAYIHVGGTSGLTTELIKHMAGKRAGYQIILSRSGGKKTEEMINIEREFCVNIITFAADVTKLDTLHVAVGDFNQLHPGVPIKGIFNGAVILDDGPLATMDETKFQGPTKPKIQGSWNLHLLSLGMDLDFFVMHSSMASIFGNPGQSNYCAGNGFQDALSLFRRYHGYPSLTINWGALDLGILKRNLKSQSVLKKDGINMLDARCIAECFDFALTANPEQISFVNANWKTIFKSRKIMLGIMGRRFADLMKTHSAETYEVLSKGAQAEDERVSLFADVTKTRGVRGKLKNLLAKLVMTDEDQMNDSTSIVEFGIDSIVVVTLQSDISNTFGADIPIVDLLSDTTTISYLVKKLGGDTDGDETGDEVQMYDLTPGDNDKKQSCDEAVSNASVVGSSSGSADEPTVQDFATTSHSTPVGGVSSYGPKDIPFRNRDGRPALVYHNNFICENLEMCDVDFATLEKGKANTLFGCT</sequence>
<gene>
    <name evidence="9" type="ORF">OFUS_LOCUS8494</name>
</gene>
<evidence type="ECO:0000313" key="9">
    <source>
        <dbReference type="EMBL" id="CAH1782002.1"/>
    </source>
</evidence>
<feature type="domain" description="PKS/mFAS DH" evidence="8">
    <location>
        <begin position="807"/>
        <end position="1091"/>
    </location>
</feature>
<feature type="active site" description="Proton donor; for dehydratase activity" evidence="4">
    <location>
        <position position="1012"/>
    </location>
</feature>
<dbReference type="PROSITE" id="PS00606">
    <property type="entry name" value="KS3_1"/>
    <property type="match status" value="1"/>
</dbReference>
<dbReference type="SUPFAM" id="SSF52151">
    <property type="entry name" value="FabD/lysophospholipase-like"/>
    <property type="match status" value="1"/>
</dbReference>
<dbReference type="SMART" id="SM00826">
    <property type="entry name" value="PKS_DH"/>
    <property type="match status" value="1"/>
</dbReference>
<dbReference type="InterPro" id="IPR057326">
    <property type="entry name" value="KR_dom"/>
</dbReference>
<dbReference type="InterPro" id="IPR001227">
    <property type="entry name" value="Ac_transferase_dom_sf"/>
</dbReference>
<dbReference type="Gene3D" id="3.30.70.3290">
    <property type="match status" value="1"/>
</dbReference>
<evidence type="ECO:0000256" key="5">
    <source>
        <dbReference type="SAM" id="MobiDB-lite"/>
    </source>
</evidence>
<feature type="region of interest" description="C-terminal hotdog fold" evidence="4">
    <location>
        <begin position="951"/>
        <end position="1091"/>
    </location>
</feature>
<dbReference type="CDD" id="cd00833">
    <property type="entry name" value="PKS"/>
    <property type="match status" value="1"/>
</dbReference>
<feature type="compositionally biased region" description="Low complexity" evidence="5">
    <location>
        <begin position="2097"/>
        <end position="2107"/>
    </location>
</feature>
<dbReference type="InterPro" id="IPR036736">
    <property type="entry name" value="ACP-like_sf"/>
</dbReference>
<dbReference type="GO" id="GO:0004315">
    <property type="term" value="F:3-oxoacyl-[acyl-carrier-protein] synthase activity"/>
    <property type="evidence" value="ECO:0007669"/>
    <property type="project" value="InterPro"/>
</dbReference>
<dbReference type="EMBL" id="CAIIXF020000004">
    <property type="protein sequence ID" value="CAH1782002.1"/>
    <property type="molecule type" value="Genomic_DNA"/>
</dbReference>
<evidence type="ECO:0000256" key="2">
    <source>
        <dbReference type="ARBA" id="ARBA00022553"/>
    </source>
</evidence>
<organism evidence="9 10">
    <name type="scientific">Owenia fusiformis</name>
    <name type="common">Polychaete worm</name>
    <dbReference type="NCBI Taxonomy" id="6347"/>
    <lineage>
        <taxon>Eukaryota</taxon>
        <taxon>Metazoa</taxon>
        <taxon>Spiralia</taxon>
        <taxon>Lophotrochozoa</taxon>
        <taxon>Annelida</taxon>
        <taxon>Polychaeta</taxon>
        <taxon>Sedentaria</taxon>
        <taxon>Canalipalpata</taxon>
        <taxon>Sabellida</taxon>
        <taxon>Oweniida</taxon>
        <taxon>Oweniidae</taxon>
        <taxon>Owenia</taxon>
    </lineage>
</organism>
<dbReference type="InterPro" id="IPR036291">
    <property type="entry name" value="NAD(P)-bd_dom_sf"/>
</dbReference>
<comment type="caution">
    <text evidence="9">The sequence shown here is derived from an EMBL/GenBank/DDBJ whole genome shotgun (WGS) entry which is preliminary data.</text>
</comment>
<dbReference type="PROSITE" id="PS52019">
    <property type="entry name" value="PKS_MFAS_DH"/>
    <property type="match status" value="1"/>
</dbReference>
<dbReference type="InterPro" id="IPR020807">
    <property type="entry name" value="PKS_DH"/>
</dbReference>
<feature type="region of interest" description="Disordered" evidence="5">
    <location>
        <begin position="2097"/>
        <end position="2136"/>
    </location>
</feature>
<dbReference type="SUPFAM" id="SSF47336">
    <property type="entry name" value="ACP-like"/>
    <property type="match status" value="1"/>
</dbReference>
<evidence type="ECO:0000259" key="6">
    <source>
        <dbReference type="PROSITE" id="PS50075"/>
    </source>
</evidence>
<feature type="domain" description="Carrier" evidence="6">
    <location>
        <begin position="1987"/>
        <end position="2065"/>
    </location>
</feature>
<dbReference type="Proteomes" id="UP000749559">
    <property type="component" value="Unassembled WGS sequence"/>
</dbReference>
<dbReference type="PANTHER" id="PTHR43775">
    <property type="entry name" value="FATTY ACID SYNTHASE"/>
    <property type="match status" value="1"/>
</dbReference>
<dbReference type="SUPFAM" id="SSF55048">
    <property type="entry name" value="Probable ACP-binding domain of malonyl-CoA ACP transacylase"/>
    <property type="match status" value="1"/>
</dbReference>
<dbReference type="Pfam" id="PF00698">
    <property type="entry name" value="Acyl_transf_1"/>
    <property type="match status" value="1"/>
</dbReference>
<dbReference type="OrthoDB" id="329835at2759"/>
<feature type="region of interest" description="N-terminal hotdog fold" evidence="4">
    <location>
        <begin position="807"/>
        <end position="936"/>
    </location>
</feature>
<dbReference type="InterPro" id="IPR042104">
    <property type="entry name" value="PKS_dehydratase_sf"/>
</dbReference>
<dbReference type="InterPro" id="IPR016036">
    <property type="entry name" value="Malonyl_transacylase_ACP-bd"/>
</dbReference>
<dbReference type="GO" id="GO:0004312">
    <property type="term" value="F:fatty acid synthase activity"/>
    <property type="evidence" value="ECO:0007669"/>
    <property type="project" value="TreeGrafter"/>
</dbReference>
<dbReference type="InterPro" id="IPR014030">
    <property type="entry name" value="Ketoacyl_synth_N"/>
</dbReference>
<dbReference type="Pfam" id="PF00109">
    <property type="entry name" value="ketoacyl-synt"/>
    <property type="match status" value="1"/>
</dbReference>
<keyword evidence="1" id="KW-0596">Phosphopantetheine</keyword>
<dbReference type="Pfam" id="PF22621">
    <property type="entry name" value="CurL-like_PKS_C"/>
    <property type="match status" value="1"/>
</dbReference>
<proteinExistence type="predicted"/>
<evidence type="ECO:0000313" key="10">
    <source>
        <dbReference type="Proteomes" id="UP000749559"/>
    </source>
</evidence>
<dbReference type="InterPro" id="IPR020841">
    <property type="entry name" value="PKS_Beta-ketoAc_synthase_dom"/>
</dbReference>
<name>A0A8S4NNL0_OWEFU</name>
<dbReference type="PROSITE" id="PS50075">
    <property type="entry name" value="CARRIER"/>
    <property type="match status" value="1"/>
</dbReference>
<dbReference type="Pfam" id="PF00550">
    <property type="entry name" value="PP-binding"/>
    <property type="match status" value="1"/>
</dbReference>
<dbReference type="SMART" id="SM00827">
    <property type="entry name" value="PKS_AT"/>
    <property type="match status" value="1"/>
</dbReference>
<dbReference type="Pfam" id="PF08659">
    <property type="entry name" value="KR"/>
    <property type="match status" value="1"/>
</dbReference>
<dbReference type="InterPro" id="IPR018201">
    <property type="entry name" value="Ketoacyl_synth_AS"/>
</dbReference>
<dbReference type="Gene3D" id="1.10.1200.10">
    <property type="entry name" value="ACP-like"/>
    <property type="match status" value="1"/>
</dbReference>
<accession>A0A8S4NNL0</accession>
<dbReference type="InterPro" id="IPR014043">
    <property type="entry name" value="Acyl_transferase_dom"/>
</dbReference>
<dbReference type="GO" id="GO:0006633">
    <property type="term" value="P:fatty acid biosynthetic process"/>
    <property type="evidence" value="ECO:0007669"/>
    <property type="project" value="InterPro"/>
</dbReference>